<evidence type="ECO:0000259" key="5">
    <source>
        <dbReference type="PROSITE" id="PS50931"/>
    </source>
</evidence>
<organism evidence="6 7">
    <name type="scientific">Cognatishimia activa</name>
    <dbReference type="NCBI Taxonomy" id="1715691"/>
    <lineage>
        <taxon>Bacteria</taxon>
        <taxon>Pseudomonadati</taxon>
        <taxon>Pseudomonadota</taxon>
        <taxon>Alphaproteobacteria</taxon>
        <taxon>Rhodobacterales</taxon>
        <taxon>Paracoccaceae</taxon>
        <taxon>Cognatishimia</taxon>
    </lineage>
</organism>
<feature type="domain" description="HTH lysR-type" evidence="5">
    <location>
        <begin position="6"/>
        <end position="63"/>
    </location>
</feature>
<keyword evidence="4" id="KW-0804">Transcription</keyword>
<dbReference type="Pfam" id="PF00126">
    <property type="entry name" value="HTH_1"/>
    <property type="match status" value="1"/>
</dbReference>
<dbReference type="KEGG" id="cact:HZ995_10425"/>
<dbReference type="SUPFAM" id="SSF53850">
    <property type="entry name" value="Periplasmic binding protein-like II"/>
    <property type="match status" value="1"/>
</dbReference>
<dbReference type="Pfam" id="PF03466">
    <property type="entry name" value="LysR_substrate"/>
    <property type="match status" value="1"/>
</dbReference>
<evidence type="ECO:0000313" key="7">
    <source>
        <dbReference type="Proteomes" id="UP000665026"/>
    </source>
</evidence>
<keyword evidence="3" id="KW-0238">DNA-binding</keyword>
<sequence>MLKKGVTLRGLEVFEALATHGSVAQASEATGLSQPAVSQQLRNLETALDVALVDHGTRPMVLTPAGRNFLRHTRSVLSELRLAQSELSVMDLTHLTSLSIGIIDDFDNDITPRLVTALAESLTNCSFRMVTAASHDILADLKDQSLHLGVAASSGEVLEGIIEYPLVRDPFILVTPTSQTPRGKSVEDIIQGLPFLRYERRQLISRQIDAHLSRYKQDLGDRFEIGSHMALMACVARGIGWSITTPLGFMRAARFHDDVVAHPLPFGQFHRQISVFASSDWADAVPLNVRQSLRQLVGDRMITPLVQKQPFLKGELRLLNS</sequence>
<comment type="similarity">
    <text evidence="1">Belongs to the LysR transcriptional regulatory family.</text>
</comment>
<dbReference type="FunFam" id="1.10.10.10:FF:000001">
    <property type="entry name" value="LysR family transcriptional regulator"/>
    <property type="match status" value="1"/>
</dbReference>
<accession>A0A975I6H3</accession>
<keyword evidence="2" id="KW-0805">Transcription regulation</keyword>
<evidence type="ECO:0000256" key="4">
    <source>
        <dbReference type="ARBA" id="ARBA00023163"/>
    </source>
</evidence>
<reference evidence="6" key="1">
    <citation type="submission" date="2020-07" db="EMBL/GenBank/DDBJ databases">
        <title>Genome sequences of bacteria associated with the marine, planktonic diatom Thalassiosira profunda strain ECT2AJA-044.</title>
        <authorList>
            <person name="Gargas C.B."/>
            <person name="Roberts W.R."/>
            <person name="Alverson A.J."/>
        </authorList>
    </citation>
    <scope>NUCLEOTIDE SEQUENCE</scope>
    <source>
        <strain evidence="6">ECT2AJA-044</strain>
    </source>
</reference>
<dbReference type="SUPFAM" id="SSF46785">
    <property type="entry name" value="Winged helix' DNA-binding domain"/>
    <property type="match status" value="1"/>
</dbReference>
<name>A0A975I6H3_9RHOB</name>
<dbReference type="GO" id="GO:0000976">
    <property type="term" value="F:transcription cis-regulatory region binding"/>
    <property type="evidence" value="ECO:0007669"/>
    <property type="project" value="TreeGrafter"/>
</dbReference>
<dbReference type="PANTHER" id="PTHR30126:SF40">
    <property type="entry name" value="HTH-TYPE TRANSCRIPTIONAL REGULATOR GLTR"/>
    <property type="match status" value="1"/>
</dbReference>
<dbReference type="PANTHER" id="PTHR30126">
    <property type="entry name" value="HTH-TYPE TRANSCRIPTIONAL REGULATOR"/>
    <property type="match status" value="1"/>
</dbReference>
<dbReference type="PROSITE" id="PS50931">
    <property type="entry name" value="HTH_LYSR"/>
    <property type="match status" value="1"/>
</dbReference>
<dbReference type="RefSeq" id="WP_209355599.1">
    <property type="nucleotide sequence ID" value="NZ_CP060010.1"/>
</dbReference>
<dbReference type="Gene3D" id="1.10.10.10">
    <property type="entry name" value="Winged helix-like DNA-binding domain superfamily/Winged helix DNA-binding domain"/>
    <property type="match status" value="1"/>
</dbReference>
<evidence type="ECO:0000256" key="3">
    <source>
        <dbReference type="ARBA" id="ARBA00023125"/>
    </source>
</evidence>
<dbReference type="EMBL" id="CP060010">
    <property type="protein sequence ID" value="QTN34914.1"/>
    <property type="molecule type" value="Genomic_DNA"/>
</dbReference>
<evidence type="ECO:0000256" key="1">
    <source>
        <dbReference type="ARBA" id="ARBA00009437"/>
    </source>
</evidence>
<dbReference type="AlphaFoldDB" id="A0A975I6H3"/>
<protein>
    <submittedName>
        <fullName evidence="6">LysR family transcriptional regulator</fullName>
    </submittedName>
</protein>
<proteinExistence type="inferred from homology"/>
<dbReference type="Proteomes" id="UP000665026">
    <property type="component" value="Chromosome"/>
</dbReference>
<evidence type="ECO:0000313" key="6">
    <source>
        <dbReference type="EMBL" id="QTN34914.1"/>
    </source>
</evidence>
<dbReference type="Gene3D" id="3.40.190.10">
    <property type="entry name" value="Periplasmic binding protein-like II"/>
    <property type="match status" value="2"/>
</dbReference>
<dbReference type="InterPro" id="IPR005119">
    <property type="entry name" value="LysR_subst-bd"/>
</dbReference>
<evidence type="ECO:0000256" key="2">
    <source>
        <dbReference type="ARBA" id="ARBA00023015"/>
    </source>
</evidence>
<dbReference type="InterPro" id="IPR036390">
    <property type="entry name" value="WH_DNA-bd_sf"/>
</dbReference>
<dbReference type="InterPro" id="IPR000847">
    <property type="entry name" value="LysR_HTH_N"/>
</dbReference>
<dbReference type="GO" id="GO:0003700">
    <property type="term" value="F:DNA-binding transcription factor activity"/>
    <property type="evidence" value="ECO:0007669"/>
    <property type="project" value="InterPro"/>
</dbReference>
<gene>
    <name evidence="6" type="ORF">HZ995_10425</name>
</gene>
<dbReference type="InterPro" id="IPR036388">
    <property type="entry name" value="WH-like_DNA-bd_sf"/>
</dbReference>